<dbReference type="InterPro" id="IPR031316">
    <property type="entry name" value="FlgM_C"/>
</dbReference>
<keyword evidence="12" id="KW-1185">Reference proteome</keyword>
<evidence type="ECO:0000256" key="6">
    <source>
        <dbReference type="ARBA" id="ARBA00023163"/>
    </source>
</evidence>
<evidence type="ECO:0000259" key="10">
    <source>
        <dbReference type="Pfam" id="PF04316"/>
    </source>
</evidence>
<gene>
    <name evidence="11" type="ORF">RGQ30_10580</name>
</gene>
<protein>
    <recommendedName>
        <fullName evidence="2">Negative regulator of flagellin synthesis</fullName>
    </recommendedName>
    <alternativeName>
        <fullName evidence="8">Anti-sigma-28 factor</fullName>
    </alternativeName>
</protein>
<evidence type="ECO:0000313" key="12">
    <source>
        <dbReference type="Proteomes" id="UP001329151"/>
    </source>
</evidence>
<evidence type="ECO:0000313" key="11">
    <source>
        <dbReference type="EMBL" id="BET25557.1"/>
    </source>
</evidence>
<keyword evidence="4" id="KW-1005">Bacterial flagellum biogenesis</keyword>
<keyword evidence="6" id="KW-0804">Transcription</keyword>
<dbReference type="NCBIfam" id="TIGR03824">
    <property type="entry name" value="FlgM_jcvi"/>
    <property type="match status" value="1"/>
</dbReference>
<dbReference type="Proteomes" id="UP001329151">
    <property type="component" value="Chromosome"/>
</dbReference>
<proteinExistence type="inferred from homology"/>
<dbReference type="RefSeq" id="WP_130556904.1">
    <property type="nucleotide sequence ID" value="NZ_AP028947.1"/>
</dbReference>
<evidence type="ECO:0000256" key="2">
    <source>
        <dbReference type="ARBA" id="ARBA00017823"/>
    </source>
</evidence>
<comment type="similarity">
    <text evidence="1">Belongs to the FlgM family.</text>
</comment>
<evidence type="ECO:0000256" key="9">
    <source>
        <dbReference type="SAM" id="MobiDB-lite"/>
    </source>
</evidence>
<name>A0AA86MHW4_9BURK</name>
<evidence type="ECO:0000256" key="1">
    <source>
        <dbReference type="ARBA" id="ARBA00005322"/>
    </source>
</evidence>
<dbReference type="InterPro" id="IPR007412">
    <property type="entry name" value="FlgM"/>
</dbReference>
<evidence type="ECO:0000256" key="5">
    <source>
        <dbReference type="ARBA" id="ARBA00023015"/>
    </source>
</evidence>
<dbReference type="EMBL" id="AP028947">
    <property type="protein sequence ID" value="BET25557.1"/>
    <property type="molecule type" value="Genomic_DNA"/>
</dbReference>
<feature type="region of interest" description="Disordered" evidence="9">
    <location>
        <begin position="1"/>
        <end position="48"/>
    </location>
</feature>
<evidence type="ECO:0000256" key="4">
    <source>
        <dbReference type="ARBA" id="ARBA00022795"/>
    </source>
</evidence>
<keyword evidence="5" id="KW-0805">Transcription regulation</keyword>
<feature type="compositionally biased region" description="Polar residues" evidence="9">
    <location>
        <begin position="1"/>
        <end position="10"/>
    </location>
</feature>
<dbReference type="KEGG" id="lto:RGQ30_10580"/>
<keyword evidence="3" id="KW-0678">Repressor</keyword>
<evidence type="ECO:0000256" key="3">
    <source>
        <dbReference type="ARBA" id="ARBA00022491"/>
    </source>
</evidence>
<dbReference type="GO" id="GO:0045892">
    <property type="term" value="P:negative regulation of DNA-templated transcription"/>
    <property type="evidence" value="ECO:0007669"/>
    <property type="project" value="InterPro"/>
</dbReference>
<dbReference type="Pfam" id="PF04316">
    <property type="entry name" value="FlgM"/>
    <property type="match status" value="1"/>
</dbReference>
<organism evidence="11 12">
    <name type="scientific">Limnobacter thiooxidans</name>
    <dbReference type="NCBI Taxonomy" id="131080"/>
    <lineage>
        <taxon>Bacteria</taxon>
        <taxon>Pseudomonadati</taxon>
        <taxon>Pseudomonadota</taxon>
        <taxon>Betaproteobacteria</taxon>
        <taxon>Burkholderiales</taxon>
        <taxon>Burkholderiaceae</taxon>
        <taxon>Limnobacter</taxon>
    </lineage>
</organism>
<reference evidence="11 12" key="1">
    <citation type="submission" date="2023-10" db="EMBL/GenBank/DDBJ databases">
        <title>Complete Genome Sequence of Limnobacter thiooxidans CS-K2T, Isolated from freshwater lake sediments in Bavaria, Germany.</title>
        <authorList>
            <person name="Naruki M."/>
            <person name="Watanabe A."/>
            <person name="Warashina T."/>
            <person name="Morita T."/>
            <person name="Arakawa K."/>
        </authorList>
    </citation>
    <scope>NUCLEOTIDE SEQUENCE [LARGE SCALE GENOMIC DNA]</scope>
    <source>
        <strain evidence="11 12">CS-K2</strain>
    </source>
</reference>
<dbReference type="AlphaFoldDB" id="A0AA86MHW4"/>
<dbReference type="SUPFAM" id="SSF101498">
    <property type="entry name" value="Anti-sigma factor FlgM"/>
    <property type="match status" value="1"/>
</dbReference>
<evidence type="ECO:0000256" key="8">
    <source>
        <dbReference type="ARBA" id="ARBA00030117"/>
    </source>
</evidence>
<comment type="function">
    <text evidence="7">Responsible for the coupling of flagellin expression to flagellar assembly by preventing expression of the flagellin genes when a component of the middle class of proteins is defective. It negatively regulates flagellar genes by inhibiting the activity of FliA by directly binding to FliA.</text>
</comment>
<evidence type="ECO:0000256" key="7">
    <source>
        <dbReference type="ARBA" id="ARBA00024739"/>
    </source>
</evidence>
<dbReference type="InterPro" id="IPR035890">
    <property type="entry name" value="Anti-sigma-28_factor_FlgM_sf"/>
</dbReference>
<sequence>MSINRINPGSSPLDKLAKPQSGGKSAPVAAADKASTEGAVARLSGQSSELSAVGAPFNAEKVAEIKDAISKGEFKVNAEAVAAKVIESARELLGQK</sequence>
<feature type="domain" description="Anti-sigma-28 factor FlgM C-terminal" evidence="10">
    <location>
        <begin position="43"/>
        <end position="86"/>
    </location>
</feature>
<accession>A0AA86MHW4</accession>
<dbReference type="GO" id="GO:0044781">
    <property type="term" value="P:bacterial-type flagellum organization"/>
    <property type="evidence" value="ECO:0007669"/>
    <property type="project" value="UniProtKB-KW"/>
</dbReference>